<dbReference type="Gene3D" id="1.25.40.10">
    <property type="entry name" value="Tetratricopeptide repeat domain"/>
    <property type="match status" value="1"/>
</dbReference>
<name>A0A0H5R5K6_9EUKA</name>
<dbReference type="SUPFAM" id="SSF48452">
    <property type="entry name" value="TPR-like"/>
    <property type="match status" value="1"/>
</dbReference>
<protein>
    <submittedName>
        <fullName evidence="1">Uncharacterized protein</fullName>
    </submittedName>
</protein>
<dbReference type="EMBL" id="HACM01003027">
    <property type="protein sequence ID" value="CRZ03469.1"/>
    <property type="molecule type" value="Transcribed_RNA"/>
</dbReference>
<proteinExistence type="predicted"/>
<organism evidence="1">
    <name type="scientific">Spongospora subterranea</name>
    <dbReference type="NCBI Taxonomy" id="70186"/>
    <lineage>
        <taxon>Eukaryota</taxon>
        <taxon>Sar</taxon>
        <taxon>Rhizaria</taxon>
        <taxon>Endomyxa</taxon>
        <taxon>Phytomyxea</taxon>
        <taxon>Plasmodiophorida</taxon>
        <taxon>Plasmodiophoridae</taxon>
        <taxon>Spongospora</taxon>
    </lineage>
</organism>
<dbReference type="AlphaFoldDB" id="A0A0H5R5K6"/>
<accession>A0A0H5R5K6</accession>
<dbReference type="InterPro" id="IPR011990">
    <property type="entry name" value="TPR-like_helical_dom_sf"/>
</dbReference>
<evidence type="ECO:0000313" key="1">
    <source>
        <dbReference type="EMBL" id="CRZ03469.1"/>
    </source>
</evidence>
<sequence>VLYALVLHDIAPLFGYYFTATILSGIPGDSMSNVALLLGQLKTLNVVTPPPSYQGTDQLDQLITTQHPRTLFIDQIINRILFPGDHDRSSPSKLYLDDNWTTLLPGYLQQFTIPRTSYINDFISNPRFIPAVVSLLSNKLYATISLKILSNCLVSSSSPYDICNSILASDCCQYLDQILSSPNSAFNLMLDASEIITHMSRFGAYRTEDEFFVDQQVLLGGICSRAFHLALLLYDQLQSPAIGEELYRQRCAIPRDNDAEFRVEFERSPRLVAKIIESLSQSFLYLHATANETVLQTYLDEATETCMCRMALRCLSQNGGVLAAYPMSLTGSMLADLISVVTHLDPQYSTEFRPDHYFTETHLQSCKLRFKFEVWCIDRFMLCDNSEGSLMNELVHWVVSDPRQKPRILSDRKKFHPETDLDEGSIMKFIANVLGTINGTLSCLANIVRVRPLPAQVLSELAFFHHAMTQLGTGAYGSDVRVIGYKTHSKSISKHITQTIEEGVALILILQHFLHKQPVAIDLDRLRSIALDNAADAKARGKELMERGEFDAAISAYSSAVQLLEHLDDSLSDECIACIADRSECFVLKTSFFNAHVDAVRALELRPDNPSFQKRLKTIKVRCQQLL</sequence>
<reference evidence="1" key="1">
    <citation type="submission" date="2015-04" db="EMBL/GenBank/DDBJ databases">
        <title>The genome sequence of the plant pathogenic Rhizarian Plasmodiophora brassicae reveals insights in its biotrophic life cycle and the origin of chitin synthesis.</title>
        <authorList>
            <person name="Schwelm A."/>
            <person name="Fogelqvist J."/>
            <person name="Knaust A."/>
            <person name="Julke S."/>
            <person name="Lilja T."/>
            <person name="Dhandapani V."/>
            <person name="Bonilla-Rosso G."/>
            <person name="Karlsson M."/>
            <person name="Shevchenko A."/>
            <person name="Choi S.R."/>
            <person name="Kim H.G."/>
            <person name="Park J.Y."/>
            <person name="Lim Y.P."/>
            <person name="Ludwig-Muller J."/>
            <person name="Dixelius C."/>
        </authorList>
    </citation>
    <scope>NUCLEOTIDE SEQUENCE</scope>
    <source>
        <tissue evidence="1">Potato root galls</tissue>
    </source>
</reference>
<feature type="non-terminal residue" evidence="1">
    <location>
        <position position="1"/>
    </location>
</feature>